<dbReference type="PANTHER" id="PTHR23083:SF464">
    <property type="entry name" value="TETRATRICOPEPTIDE REPEAT DOMAIN 7, ISOFORM A"/>
    <property type="match status" value="1"/>
</dbReference>
<dbReference type="GO" id="GO:0046854">
    <property type="term" value="P:phosphatidylinositol phosphate biosynthetic process"/>
    <property type="evidence" value="ECO:0000318"/>
    <property type="project" value="GO_Central"/>
</dbReference>
<dbReference type="Gene3D" id="1.25.40.10">
    <property type="entry name" value="Tetratricopeptide repeat domain"/>
    <property type="match status" value="2"/>
</dbReference>
<keyword evidence="7" id="KW-1185">Reference proteome</keyword>
<dbReference type="GO" id="GO:0005886">
    <property type="term" value="C:plasma membrane"/>
    <property type="evidence" value="ECO:0000318"/>
    <property type="project" value="GO_Central"/>
</dbReference>
<feature type="domain" description="Tetratricopeptide repeat protein 7 N-terminal" evidence="5">
    <location>
        <begin position="250"/>
        <end position="408"/>
    </location>
</feature>
<evidence type="ECO:0000256" key="3">
    <source>
        <dbReference type="PROSITE-ProRule" id="PRU00339"/>
    </source>
</evidence>
<reference evidence="7" key="1">
    <citation type="journal article" date="2008" name="Nat. Genet.">
        <title>The Pristionchus pacificus genome provides a unique perspective on nematode lifestyle and parasitism.</title>
        <authorList>
            <person name="Dieterich C."/>
            <person name="Clifton S.W."/>
            <person name="Schuster L.N."/>
            <person name="Chinwalla A."/>
            <person name="Delehaunty K."/>
            <person name="Dinkelacker I."/>
            <person name="Fulton L."/>
            <person name="Fulton R."/>
            <person name="Godfrey J."/>
            <person name="Minx P."/>
            <person name="Mitreva M."/>
            <person name="Roeseler W."/>
            <person name="Tian H."/>
            <person name="Witte H."/>
            <person name="Yang S.P."/>
            <person name="Wilson R.K."/>
            <person name="Sommer R.J."/>
        </authorList>
    </citation>
    <scope>NUCLEOTIDE SEQUENCE [LARGE SCALE GENOMIC DNA]</scope>
    <source>
        <strain evidence="7">PS312</strain>
    </source>
</reference>
<evidence type="ECO:0000256" key="4">
    <source>
        <dbReference type="SAM" id="MobiDB-lite"/>
    </source>
</evidence>
<evidence type="ECO:0000256" key="1">
    <source>
        <dbReference type="ARBA" id="ARBA00002550"/>
    </source>
</evidence>
<comment type="function">
    <text evidence="1">Involved in endocytosis.</text>
</comment>
<evidence type="ECO:0000259" key="5">
    <source>
        <dbReference type="Pfam" id="PF19440"/>
    </source>
</evidence>
<organism evidence="6 7">
    <name type="scientific">Pristionchus pacificus</name>
    <name type="common">Parasitic nematode worm</name>
    <dbReference type="NCBI Taxonomy" id="54126"/>
    <lineage>
        <taxon>Eukaryota</taxon>
        <taxon>Metazoa</taxon>
        <taxon>Ecdysozoa</taxon>
        <taxon>Nematoda</taxon>
        <taxon>Chromadorea</taxon>
        <taxon>Rhabditida</taxon>
        <taxon>Rhabditina</taxon>
        <taxon>Diplogasteromorpha</taxon>
        <taxon>Diplogasteroidea</taxon>
        <taxon>Neodiplogasteridae</taxon>
        <taxon>Pristionchus</taxon>
    </lineage>
</organism>
<dbReference type="SMART" id="SM00028">
    <property type="entry name" value="TPR"/>
    <property type="match status" value="5"/>
</dbReference>
<feature type="repeat" description="TPR" evidence="3">
    <location>
        <begin position="754"/>
        <end position="787"/>
    </location>
</feature>
<dbReference type="Pfam" id="PF19440">
    <property type="entry name" value="TTC7_N"/>
    <property type="match status" value="2"/>
</dbReference>
<dbReference type="Pfam" id="PF13432">
    <property type="entry name" value="TPR_16"/>
    <property type="match status" value="2"/>
</dbReference>
<dbReference type="InterPro" id="IPR011990">
    <property type="entry name" value="TPR-like_helical_dom_sf"/>
</dbReference>
<sequence>MGSKLRGSRLESELDRARTEGNWSRVAELVKAAKSRQSGLPSHLAKLIEAEAEIELFLESQDVLTPRSSHSSGLKASEERLRAVLADNDAEAVYLEARLLLAKCAYVKAEGKTAIGLIDESGMEKATTAFRSLRALRLVAEAYAIKGLCLEQQWEESEREGDMMRRQRIVSSFEKAAELTISYVGELEKTLNPMRGGGGGMMGGGTLGTSLVVSSANTSLNVTVGGGGGSTTGSLQRGTRGLGGGHERIGDILEYCLERVAKLRLRETGMERRVADEGVEWYRHIMTSLGDKSTGERLQMRLSRQFAELLLRAIPDAPQSTTSKALSSKSQSLGFYSGGQKAYFCPRSRQEEIILLLLLSESLCTKDIVLGRTDDVPPWQAQAVGTAKAVYNLLTLMFTTLRQFYSLSSVFERAMKFANDDPFLWQQFALSSVSRGASSPSSSFRALRVLERSLAVAHASPVAEAPQTAAQHLVAAQLYIENGDYDKGVEHADAASLLAGAGVLKGRALLLRAVSLQQKACTSSRSFYERLQFLSESGHQLEKCIELDAHDYLTLYYAALHYAHVRDLSAARERLGRSLELHCEQPHALLLLALIFTAENDYKAAMEIVKKALDDFPSHYALRVLQLHLFIKIGRVGESMEASKHLLDLFSSRNAGGGYGSRGGTGAGVDTVIDSASSVHRAGSRWGRDNSTVYSAPLGGGGGSQNGFDVSDSGVFAASASEMGGASTHSEVSTGMGGAGGVAAGVARRYRAQASIWVSLAELFLDEGRLSDVQPCIEQAVQLFPNSAHALYLKGRLMAAKGATMSAANGASRVRAEARGAFLSALSLAPEYINALVHLASLSKEDGQMEMAEHCLKELVRVDPLDGRWWNDLGELLLARGRETEAISCLASAAQLGKMQPLLPFTAIPLVFPSCQ</sequence>
<dbReference type="InterPro" id="IPR045819">
    <property type="entry name" value="TTC7_N"/>
</dbReference>
<dbReference type="PROSITE" id="PS50005">
    <property type="entry name" value="TPR"/>
    <property type="match status" value="2"/>
</dbReference>
<dbReference type="InterPro" id="IPR051722">
    <property type="entry name" value="Endocytosis_PI4K-reg_protein"/>
</dbReference>
<evidence type="ECO:0000256" key="2">
    <source>
        <dbReference type="ARBA" id="ARBA00038251"/>
    </source>
</evidence>
<dbReference type="EnsemblMetazoa" id="PPA47288.1">
    <property type="protein sequence ID" value="PPA47288.1"/>
    <property type="gene ID" value="WBGene00305183"/>
</dbReference>
<reference evidence="6" key="2">
    <citation type="submission" date="2022-06" db="UniProtKB">
        <authorList>
            <consortium name="EnsemblMetazoa"/>
        </authorList>
    </citation>
    <scope>IDENTIFICATION</scope>
    <source>
        <strain evidence="6">PS312</strain>
    </source>
</reference>
<accession>A0A8R1Z4T3</accession>
<proteinExistence type="inferred from homology"/>
<name>A0A8R1Z4T3_PRIPA</name>
<feature type="domain" description="Tetratricopeptide repeat protein 7 N-terminal" evidence="5">
    <location>
        <begin position="4"/>
        <end position="191"/>
    </location>
</feature>
<dbReference type="Proteomes" id="UP000005239">
    <property type="component" value="Unassembled WGS sequence"/>
</dbReference>
<dbReference type="SUPFAM" id="SSF48452">
    <property type="entry name" value="TPR-like"/>
    <property type="match status" value="1"/>
</dbReference>
<dbReference type="GO" id="GO:0072659">
    <property type="term" value="P:protein localization to plasma membrane"/>
    <property type="evidence" value="ECO:0000318"/>
    <property type="project" value="GO_Central"/>
</dbReference>
<feature type="region of interest" description="Disordered" evidence="4">
    <location>
        <begin position="223"/>
        <end position="242"/>
    </location>
</feature>
<dbReference type="PANTHER" id="PTHR23083">
    <property type="entry name" value="TETRATRICOPEPTIDE REPEAT PROTEIN, TPR"/>
    <property type="match status" value="1"/>
</dbReference>
<dbReference type="AlphaFoldDB" id="A0A8R1Z4T3"/>
<comment type="similarity">
    <text evidence="2">Belongs to the YPP1 family.</text>
</comment>
<keyword evidence="3" id="KW-0802">TPR repeat</keyword>
<feature type="repeat" description="TPR" evidence="3">
    <location>
        <begin position="586"/>
        <end position="619"/>
    </location>
</feature>
<protein>
    <recommendedName>
        <fullName evidence="5">Tetratricopeptide repeat protein 7 N-terminal domain-containing protein</fullName>
    </recommendedName>
</protein>
<gene>
    <name evidence="6" type="primary">WBGene00305183</name>
</gene>
<dbReference type="InterPro" id="IPR019734">
    <property type="entry name" value="TPR_rpt"/>
</dbReference>
<evidence type="ECO:0000313" key="6">
    <source>
        <dbReference type="EnsemblMetazoa" id="PPA47288.1"/>
    </source>
</evidence>
<evidence type="ECO:0000313" key="7">
    <source>
        <dbReference type="Proteomes" id="UP000005239"/>
    </source>
</evidence>